<dbReference type="Gene3D" id="3.10.20.90">
    <property type="entry name" value="Phosphatidylinositol 3-kinase Catalytic Subunit, Chain A, domain 1"/>
    <property type="match status" value="1"/>
</dbReference>
<dbReference type="SUPFAM" id="SSF54236">
    <property type="entry name" value="Ubiquitin-like"/>
    <property type="match status" value="1"/>
</dbReference>
<evidence type="ECO:0000313" key="2">
    <source>
        <dbReference type="EMBL" id="ORX64356.1"/>
    </source>
</evidence>
<dbReference type="InterPro" id="IPR050158">
    <property type="entry name" value="Ubiquitin_ubiquitin-like"/>
</dbReference>
<evidence type="ECO:0000313" key="3">
    <source>
        <dbReference type="Proteomes" id="UP000193944"/>
    </source>
</evidence>
<sequence>LNDKIIFLNVKSMDTILNIKNFIYKKEGIPLEHQELVYSNKILENIHTFSYYNIQNDSIIYLI</sequence>
<dbReference type="STRING" id="1754192.A0A1Y1VTK9"/>
<keyword evidence="3" id="KW-1185">Reference proteome</keyword>
<organism evidence="2 3">
    <name type="scientific">Anaeromyces robustus</name>
    <dbReference type="NCBI Taxonomy" id="1754192"/>
    <lineage>
        <taxon>Eukaryota</taxon>
        <taxon>Fungi</taxon>
        <taxon>Fungi incertae sedis</taxon>
        <taxon>Chytridiomycota</taxon>
        <taxon>Chytridiomycota incertae sedis</taxon>
        <taxon>Neocallimastigomycetes</taxon>
        <taxon>Neocallimastigales</taxon>
        <taxon>Neocallimastigaceae</taxon>
        <taxon>Anaeromyces</taxon>
    </lineage>
</organism>
<dbReference type="AlphaFoldDB" id="A0A1Y1VTK9"/>
<comment type="caution">
    <text evidence="2">The sequence shown here is derived from an EMBL/GenBank/DDBJ whole genome shotgun (WGS) entry which is preliminary data.</text>
</comment>
<name>A0A1Y1VTK9_9FUNG</name>
<dbReference type="Proteomes" id="UP000193944">
    <property type="component" value="Unassembled WGS sequence"/>
</dbReference>
<gene>
    <name evidence="2" type="ORF">BCR32DRAFT_188883</name>
</gene>
<feature type="domain" description="Ubiquitin-like" evidence="1">
    <location>
        <begin position="1"/>
        <end position="63"/>
    </location>
</feature>
<feature type="non-terminal residue" evidence="2">
    <location>
        <position position="63"/>
    </location>
</feature>
<proteinExistence type="predicted"/>
<feature type="non-terminal residue" evidence="2">
    <location>
        <position position="1"/>
    </location>
</feature>
<dbReference type="OrthoDB" id="428577at2759"/>
<dbReference type="PANTHER" id="PTHR10666">
    <property type="entry name" value="UBIQUITIN"/>
    <property type="match status" value="1"/>
</dbReference>
<reference evidence="2 3" key="2">
    <citation type="submission" date="2016-08" db="EMBL/GenBank/DDBJ databases">
        <title>Pervasive Adenine N6-methylation of Active Genes in Fungi.</title>
        <authorList>
            <consortium name="DOE Joint Genome Institute"/>
            <person name="Mondo S.J."/>
            <person name="Dannebaum R.O."/>
            <person name="Kuo R.C."/>
            <person name="Labutti K."/>
            <person name="Haridas S."/>
            <person name="Kuo A."/>
            <person name="Salamov A."/>
            <person name="Ahrendt S.R."/>
            <person name="Lipzen A."/>
            <person name="Sullivan W."/>
            <person name="Andreopoulos W.B."/>
            <person name="Clum A."/>
            <person name="Lindquist E."/>
            <person name="Daum C."/>
            <person name="Ramamoorthy G.K."/>
            <person name="Gryganskyi A."/>
            <person name="Culley D."/>
            <person name="Magnuson J.K."/>
            <person name="James T.Y."/>
            <person name="O'Malley M.A."/>
            <person name="Stajich J.E."/>
            <person name="Spatafora J.W."/>
            <person name="Visel A."/>
            <person name="Grigoriev I.V."/>
        </authorList>
    </citation>
    <scope>NUCLEOTIDE SEQUENCE [LARGE SCALE GENOMIC DNA]</scope>
    <source>
        <strain evidence="2 3">S4</strain>
    </source>
</reference>
<dbReference type="EMBL" id="MCFG01000532">
    <property type="protein sequence ID" value="ORX64356.1"/>
    <property type="molecule type" value="Genomic_DNA"/>
</dbReference>
<dbReference type="PRINTS" id="PR00348">
    <property type="entry name" value="UBIQUITIN"/>
</dbReference>
<dbReference type="InterPro" id="IPR000626">
    <property type="entry name" value="Ubiquitin-like_dom"/>
</dbReference>
<evidence type="ECO:0000259" key="1">
    <source>
        <dbReference type="PROSITE" id="PS50053"/>
    </source>
</evidence>
<reference evidence="2 3" key="1">
    <citation type="submission" date="2016-08" db="EMBL/GenBank/DDBJ databases">
        <title>A Parts List for Fungal Cellulosomes Revealed by Comparative Genomics.</title>
        <authorList>
            <consortium name="DOE Joint Genome Institute"/>
            <person name="Haitjema C.H."/>
            <person name="Gilmore S.P."/>
            <person name="Henske J.K."/>
            <person name="Solomon K.V."/>
            <person name="De Groot R."/>
            <person name="Kuo A."/>
            <person name="Mondo S.J."/>
            <person name="Salamov A.A."/>
            <person name="Labutti K."/>
            <person name="Zhao Z."/>
            <person name="Chiniquy J."/>
            <person name="Barry K."/>
            <person name="Brewer H.M."/>
            <person name="Purvine S.O."/>
            <person name="Wright A.T."/>
            <person name="Boxma B."/>
            <person name="Van Alen T."/>
            <person name="Hackstein J.H."/>
            <person name="Baker S.E."/>
            <person name="Grigoriev I.V."/>
            <person name="O'Malley M.A."/>
        </authorList>
    </citation>
    <scope>NUCLEOTIDE SEQUENCE [LARGE SCALE GENOMIC DNA]</scope>
    <source>
        <strain evidence="2 3">S4</strain>
    </source>
</reference>
<dbReference type="InterPro" id="IPR019956">
    <property type="entry name" value="Ubiquitin_dom"/>
</dbReference>
<protein>
    <submittedName>
        <fullName evidence="2">Ubiquitin</fullName>
    </submittedName>
</protein>
<dbReference type="Pfam" id="PF00240">
    <property type="entry name" value="ubiquitin"/>
    <property type="match status" value="1"/>
</dbReference>
<dbReference type="PROSITE" id="PS50053">
    <property type="entry name" value="UBIQUITIN_2"/>
    <property type="match status" value="1"/>
</dbReference>
<dbReference type="InterPro" id="IPR029071">
    <property type="entry name" value="Ubiquitin-like_domsf"/>
</dbReference>
<accession>A0A1Y1VTK9</accession>